<dbReference type="STRING" id="4577.A0A1D6LTK1"/>
<feature type="region of interest" description="Disordered" evidence="3">
    <location>
        <begin position="620"/>
        <end position="643"/>
    </location>
</feature>
<evidence type="ECO:0000313" key="5">
    <source>
        <dbReference type="EMBL" id="AQK82739.1"/>
    </source>
</evidence>
<organism evidence="5">
    <name type="scientific">Zea mays</name>
    <name type="common">Maize</name>
    <dbReference type="NCBI Taxonomy" id="4577"/>
    <lineage>
        <taxon>Eukaryota</taxon>
        <taxon>Viridiplantae</taxon>
        <taxon>Streptophyta</taxon>
        <taxon>Embryophyta</taxon>
        <taxon>Tracheophyta</taxon>
        <taxon>Spermatophyta</taxon>
        <taxon>Magnoliopsida</taxon>
        <taxon>Liliopsida</taxon>
        <taxon>Poales</taxon>
        <taxon>Poaceae</taxon>
        <taxon>PACMAD clade</taxon>
        <taxon>Panicoideae</taxon>
        <taxon>Andropogonodae</taxon>
        <taxon>Andropogoneae</taxon>
        <taxon>Tripsacinae</taxon>
        <taxon>Zea</taxon>
    </lineage>
</organism>
<evidence type="ECO:0000259" key="4">
    <source>
        <dbReference type="SMART" id="SM00322"/>
    </source>
</evidence>
<evidence type="ECO:0000256" key="3">
    <source>
        <dbReference type="SAM" id="MobiDB-lite"/>
    </source>
</evidence>
<keyword evidence="1" id="KW-0677">Repeat</keyword>
<dbReference type="PANTHER" id="PTHR10288">
    <property type="entry name" value="KH DOMAIN CONTAINING RNA BINDING PROTEIN"/>
    <property type="match status" value="1"/>
</dbReference>
<feature type="compositionally biased region" description="Pro residues" evidence="3">
    <location>
        <begin position="58"/>
        <end position="71"/>
    </location>
</feature>
<feature type="compositionally biased region" description="Low complexity" evidence="3">
    <location>
        <begin position="72"/>
        <end position="82"/>
    </location>
</feature>
<accession>A0A1D6LTK1</accession>
<protein>
    <submittedName>
        <fullName evidence="5">RNA-binding KH domain-containing protein</fullName>
    </submittedName>
</protein>
<dbReference type="Gene3D" id="3.30.1370.10">
    <property type="entry name" value="K Homology domain, type 1"/>
    <property type="match status" value="2"/>
</dbReference>
<feature type="domain" description="K Homology" evidence="4">
    <location>
        <begin position="185"/>
        <end position="261"/>
    </location>
</feature>
<gene>
    <name evidence="5" type="ORF">ZEAMMB73_Zm00001d037055</name>
</gene>
<dbReference type="EMBL" id="CM000782">
    <property type="protein sequence ID" value="AQK82739.1"/>
    <property type="molecule type" value="Genomic_DNA"/>
</dbReference>
<dbReference type="IntAct" id="A0A1D6LTK1">
    <property type="interactions" value="1"/>
</dbReference>
<feature type="compositionally biased region" description="Basic and acidic residues" evidence="3">
    <location>
        <begin position="1"/>
        <end position="14"/>
    </location>
</feature>
<dbReference type="InterPro" id="IPR004088">
    <property type="entry name" value="KH_dom_type_1"/>
</dbReference>
<dbReference type="SUPFAM" id="SSF54791">
    <property type="entry name" value="Eukaryotic type KH-domain (KH-domain type I)"/>
    <property type="match status" value="3"/>
</dbReference>
<dbReference type="PaxDb" id="4577-GRMZM2G325679_P01"/>
<dbReference type="InterPro" id="IPR004087">
    <property type="entry name" value="KH_dom"/>
</dbReference>
<dbReference type="InterPro" id="IPR036612">
    <property type="entry name" value="KH_dom_type_1_sf"/>
</dbReference>
<feature type="compositionally biased region" description="Basic and acidic residues" evidence="3">
    <location>
        <begin position="174"/>
        <end position="186"/>
    </location>
</feature>
<dbReference type="ExpressionAtlas" id="A0A1D6LTK1">
    <property type="expression patterns" value="baseline and differential"/>
</dbReference>
<feature type="domain" description="K Homology" evidence="4">
    <location>
        <begin position="337"/>
        <end position="406"/>
    </location>
</feature>
<dbReference type="SMART" id="SM00322">
    <property type="entry name" value="KH"/>
    <property type="match status" value="4"/>
</dbReference>
<dbReference type="CDD" id="cd22460">
    <property type="entry name" value="KH-I_PEPPER_rpt2_like"/>
    <property type="match status" value="1"/>
</dbReference>
<feature type="domain" description="K Homology" evidence="4">
    <location>
        <begin position="497"/>
        <end position="571"/>
    </location>
</feature>
<evidence type="ECO:0000256" key="2">
    <source>
        <dbReference type="PROSITE-ProRule" id="PRU00117"/>
    </source>
</evidence>
<dbReference type="EMBL" id="CM000782">
    <property type="protein sequence ID" value="AQK82736.1"/>
    <property type="molecule type" value="Genomic_DNA"/>
</dbReference>
<feature type="region of interest" description="Disordered" evidence="3">
    <location>
        <begin position="1"/>
        <end position="82"/>
    </location>
</feature>
<proteinExistence type="predicted"/>
<dbReference type="AlphaFoldDB" id="A0A1D6LTK1"/>
<dbReference type="InParanoid" id="A0A1D6LTK1"/>
<reference evidence="5" key="1">
    <citation type="submission" date="2015-12" db="EMBL/GenBank/DDBJ databases">
        <title>Update maize B73 reference genome by single molecule sequencing technologies.</title>
        <authorList>
            <consortium name="Maize Genome Sequencing Project"/>
            <person name="Ware D."/>
        </authorList>
    </citation>
    <scope>NUCLEOTIDE SEQUENCE</scope>
    <source>
        <tissue evidence="5">Seedling</tissue>
    </source>
</reference>
<evidence type="ECO:0000256" key="1">
    <source>
        <dbReference type="ARBA" id="ARBA00022737"/>
    </source>
</evidence>
<sequence length="740" mass="80018">MDRSRSKRGYHYDQDSPTSRSKQRFDRRSGGQNANSSYHRRGPPGGGGSDRRGFLPPDAAPPPPPPPPPPSSATADGGAGSTATTSFRILCPECKAYSFSPGFVAKVRDDSGALVTVHPPFAGDYVRVIETVDGARREADGCPPMFSPAQEALLMVHRRILETDADDGDEDGEYGPRGKDARDRGKTTTRLIVPKQHVGCLLGKGGKIIEQMRMETKTHIRILSRGQHTPRCVSSSEEVVQVVGDGNCVKKAVAIITDRLKESLHRDRGPFRGRLNSPEPRISQEDEYLGGVQQMPAYVESLGGPDQIRNNISMEPPGYVFDSNGGKVIEHPDILYEDIIFRILCPNDKADSLVATRDGILEMLQTDVGVDVRLSDITSDSDERVLIITSREEQQSAMQRAEQHTRCPLRAHVEDAGPRPILRCHGGVLGQVDSSTEAPCRADLPPLNCGGGVRDWRSSAPGGVDSRRGPDHELFPAQEAVLHIQTHIVDLGPDMDNIITTRLLVPASEIACFDGREGSLSDIQRQTSANVQILPREDLPSCALESDELIQIVGEIKAARNALIQVTTKLRSFLYREMPDPIQVGNINLHGAISPVAGSPRGPYQGNDIPMGAYHQASQLATSWHSKDSGGSASGSFEQGSNINDDIRQSATKRFAVPLVTRSTLEIVIPNSAVASLTMRAGSKLAQISEISGAAVTLAEDRSDILQKVVRISGTPEQASKAENLLQGFILSIPDDIPSG</sequence>
<name>A0A1D6LTK1_MAIZE</name>
<feature type="region of interest" description="Disordered" evidence="3">
    <location>
        <begin position="164"/>
        <end position="187"/>
    </location>
</feature>
<dbReference type="Pfam" id="PF00013">
    <property type="entry name" value="KH_1"/>
    <property type="match status" value="3"/>
</dbReference>
<feature type="domain" description="K Homology" evidence="4">
    <location>
        <begin position="661"/>
        <end position="731"/>
    </location>
</feature>
<dbReference type="PROSITE" id="PS50084">
    <property type="entry name" value="KH_TYPE_1"/>
    <property type="match status" value="2"/>
</dbReference>
<keyword evidence="2" id="KW-0694">RNA-binding</keyword>
<dbReference type="FunCoup" id="A0A1D6LTK1">
    <property type="interactions" value="1044"/>
</dbReference>
<dbReference type="Gene3D" id="3.30.310.210">
    <property type="match status" value="1"/>
</dbReference>
<dbReference type="GO" id="GO:0003723">
    <property type="term" value="F:RNA binding"/>
    <property type="evidence" value="ECO:0007669"/>
    <property type="project" value="UniProtKB-UniRule"/>
</dbReference>
<feature type="compositionally biased region" description="Acidic residues" evidence="3">
    <location>
        <begin position="164"/>
        <end position="173"/>
    </location>
</feature>